<dbReference type="AlphaFoldDB" id="A0A437A2I6"/>
<dbReference type="STRING" id="97331.A0A437A2I6"/>
<name>A0A437A2I6_ARTFL</name>
<evidence type="ECO:0000256" key="6">
    <source>
        <dbReference type="SAM" id="Coils"/>
    </source>
</evidence>
<dbReference type="InterPro" id="IPR017907">
    <property type="entry name" value="Znf_RING_CS"/>
</dbReference>
<keyword evidence="2 5" id="KW-0863">Zinc-finger</keyword>
<proteinExistence type="predicted"/>
<organism evidence="9 10">
    <name type="scientific">Arthrobotrys flagrans</name>
    <name type="common">Nematode-trapping fungus</name>
    <name type="synonym">Trichothecium flagrans</name>
    <dbReference type="NCBI Taxonomy" id="97331"/>
    <lineage>
        <taxon>Eukaryota</taxon>
        <taxon>Fungi</taxon>
        <taxon>Dikarya</taxon>
        <taxon>Ascomycota</taxon>
        <taxon>Pezizomycotina</taxon>
        <taxon>Orbiliomycetes</taxon>
        <taxon>Orbiliales</taxon>
        <taxon>Orbiliaceae</taxon>
        <taxon>Arthrobotrys</taxon>
    </lineage>
</organism>
<dbReference type="InterPro" id="IPR013083">
    <property type="entry name" value="Znf_RING/FYVE/PHD"/>
</dbReference>
<dbReference type="PROSITE" id="PS50089">
    <property type="entry name" value="ZF_RING_2"/>
    <property type="match status" value="1"/>
</dbReference>
<keyword evidence="4" id="KW-0862">Zinc</keyword>
<dbReference type="Pfam" id="PF01485">
    <property type="entry name" value="IBR"/>
    <property type="match status" value="1"/>
</dbReference>
<evidence type="ECO:0000256" key="4">
    <source>
        <dbReference type="ARBA" id="ARBA00022833"/>
    </source>
</evidence>
<dbReference type="VEuPathDB" id="FungiDB:DFL_003682"/>
<keyword evidence="10" id="KW-1185">Reference proteome</keyword>
<dbReference type="Proteomes" id="UP000283090">
    <property type="component" value="Unassembled WGS sequence"/>
</dbReference>
<reference evidence="9 10" key="1">
    <citation type="submission" date="2019-01" db="EMBL/GenBank/DDBJ databases">
        <title>Intercellular communication is required for trap formation in the nematode-trapping fungus Duddingtonia flagrans.</title>
        <authorList>
            <person name="Youssar L."/>
            <person name="Wernet V."/>
            <person name="Hensel N."/>
            <person name="Hildebrandt H.-G."/>
            <person name="Fischer R."/>
        </authorList>
    </citation>
    <scope>NUCLEOTIDE SEQUENCE [LARGE SCALE GENOMIC DNA]</scope>
    <source>
        <strain evidence="9 10">CBS H-5679</strain>
    </source>
</reference>
<feature type="compositionally biased region" description="Basic and acidic residues" evidence="7">
    <location>
        <begin position="271"/>
        <end position="292"/>
    </location>
</feature>
<keyword evidence="3" id="KW-0833">Ubl conjugation pathway</keyword>
<protein>
    <recommendedName>
        <fullName evidence="8">RING-type domain-containing protein</fullName>
    </recommendedName>
</protein>
<accession>A0A437A2I6</accession>
<dbReference type="SUPFAM" id="SSF57850">
    <property type="entry name" value="RING/U-box"/>
    <property type="match status" value="1"/>
</dbReference>
<keyword evidence="1" id="KW-0479">Metal-binding</keyword>
<dbReference type="OrthoDB" id="9977870at2759"/>
<dbReference type="PROSITE" id="PS00518">
    <property type="entry name" value="ZF_RING_1"/>
    <property type="match status" value="1"/>
</dbReference>
<dbReference type="GO" id="GO:0008270">
    <property type="term" value="F:zinc ion binding"/>
    <property type="evidence" value="ECO:0007669"/>
    <property type="project" value="UniProtKB-KW"/>
</dbReference>
<keyword evidence="6" id="KW-0175">Coiled coil</keyword>
<sequence>MSSMSGYMLMTRSPFLQDIRKQRKLEKEAAAAAEAERQNAGRRAMMLGVDTGDVAGERPDIGRTITQSTKGSTESEETLLKRGLNLFGHRRKKKSKDIRQENASGHSRFDLLSFRPSSPMFGLRSQSSVSQDGRPTSPVPSTTSLRVVSPTPGERVPETRSSIESSGPPSVNSSLIYHVDTPEPKTNLSASDILFGGRQSIPPPPPPKPYVAPVIPNPKEDPIMSSLSPATIVKPKTPITGPGSPVLGPRSRPPPLQTQSEPISSSIPPPIERHIPPRSEDSDQDRRRKGSDSSDLDEEKDKKRQHWLVPSSPHTNIINEKLYNDLPLDTAELPIEPGPSTSAPRPEKDPSIFAPRPAPEESGEFPADYPPPPPFEEEETVLKPGFTEDLKAHLRGSDRAGQWWRLYAPPPELSFIPENTALEILNLYNDEQLELDIKRIQTLAPAQPNVESSTEPKTKRNDAGEELSVNVEEVGYNSHRASTHTAEGTIFSRRSISTTATSVSDAGATENASPVSPTQPSAAAMARWTAFSKWGPANRDSLPAYSPMRDSFLGGFNSRKNDNSCAMCMEDLTARRMTAIDCNHKYCNGCLRSIILASLNDEIAFPPKCCTSRIPVRTIKAVCNLSEQAALNHKIREYSHAPEDRVYCPTETCGRFVPLESVNDFRTKCLVCQFCQTKVCPNCRGRAHFDGDTCPKDDELCFGCGATGGDPCICRLDEDKFMDWGKTRMYESASGDDTDDRIEEMTVHSAMVDIIAYERKVSREQYAQEEARRLRKDKEKMEKKRKDEARMTDLSKKYDKLTKQLEKLLDAQFELMAARLAAARAELLENHEEGEARLDDLLLEQDDTFQTRVSERSVELDLQLEAELKILDSKFEEEEDDIIMVLTRQHRGKPNRDERIKAAVDRLKLQQEEEKDELKHTYSVEFSDIGNKVLADIEDIKQQIIRQRGVELESQYEAWHEAARREYADEQWFAAVKEIRKEHLAIQFEAQKDEYRRKKLEADLEESFKLAMMLELEDERDKVYSSGRPREHPHIKMPMI</sequence>
<feature type="compositionally biased region" description="Pro residues" evidence="7">
    <location>
        <begin position="201"/>
        <end position="210"/>
    </location>
</feature>
<dbReference type="Gene3D" id="3.30.40.10">
    <property type="entry name" value="Zinc/RING finger domain, C3HC4 (zinc finger)"/>
    <property type="match status" value="1"/>
</dbReference>
<evidence type="ECO:0000259" key="8">
    <source>
        <dbReference type="PROSITE" id="PS50089"/>
    </source>
</evidence>
<evidence type="ECO:0000256" key="2">
    <source>
        <dbReference type="ARBA" id="ARBA00022771"/>
    </source>
</evidence>
<evidence type="ECO:0000313" key="9">
    <source>
        <dbReference type="EMBL" id="RVD85358.1"/>
    </source>
</evidence>
<feature type="compositionally biased region" description="Polar residues" evidence="7">
    <location>
        <begin position="159"/>
        <end position="175"/>
    </location>
</feature>
<dbReference type="InterPro" id="IPR001841">
    <property type="entry name" value="Znf_RING"/>
</dbReference>
<evidence type="ECO:0000256" key="3">
    <source>
        <dbReference type="ARBA" id="ARBA00022786"/>
    </source>
</evidence>
<evidence type="ECO:0000313" key="10">
    <source>
        <dbReference type="Proteomes" id="UP000283090"/>
    </source>
</evidence>
<dbReference type="GeneID" id="93585993"/>
<dbReference type="RefSeq" id="XP_067490902.1">
    <property type="nucleotide sequence ID" value="XM_067632654.1"/>
</dbReference>
<gene>
    <name evidence="9" type="ORF">DFL_003682</name>
</gene>
<feature type="region of interest" description="Disordered" evidence="7">
    <location>
        <begin position="330"/>
        <end position="379"/>
    </location>
</feature>
<feature type="compositionally biased region" description="Polar residues" evidence="7">
    <location>
        <begin position="124"/>
        <end position="146"/>
    </location>
</feature>
<evidence type="ECO:0000256" key="1">
    <source>
        <dbReference type="ARBA" id="ARBA00022723"/>
    </source>
</evidence>
<dbReference type="CDD" id="cd20335">
    <property type="entry name" value="BRcat_RBR"/>
    <property type="match status" value="1"/>
</dbReference>
<feature type="domain" description="RING-type" evidence="8">
    <location>
        <begin position="565"/>
        <end position="609"/>
    </location>
</feature>
<feature type="region of interest" description="Disordered" evidence="7">
    <location>
        <begin position="51"/>
        <end position="318"/>
    </location>
</feature>
<dbReference type="InterPro" id="IPR002867">
    <property type="entry name" value="IBR_dom"/>
</dbReference>
<evidence type="ECO:0000256" key="7">
    <source>
        <dbReference type="SAM" id="MobiDB-lite"/>
    </source>
</evidence>
<feature type="coiled-coil region" evidence="6">
    <location>
        <begin position="764"/>
        <end position="844"/>
    </location>
</feature>
<comment type="caution">
    <text evidence="9">The sequence shown here is derived from an EMBL/GenBank/DDBJ whole genome shotgun (WGS) entry which is preliminary data.</text>
</comment>
<dbReference type="EMBL" id="SAEB01000006">
    <property type="protein sequence ID" value="RVD85358.1"/>
    <property type="molecule type" value="Genomic_DNA"/>
</dbReference>
<evidence type="ECO:0000256" key="5">
    <source>
        <dbReference type="PROSITE-ProRule" id="PRU00175"/>
    </source>
</evidence>